<sequence length="83" mass="8993">MPLEPARIEYREGRPAQISEIRSDYAMDLAERGVRLVEPVLPPGRIAAAVSKLEEAVAGWPVLDCVLDDAREALAILKGEPAA</sequence>
<dbReference type="AlphaFoldDB" id="A0AA40RY78"/>
<protein>
    <submittedName>
        <fullName evidence="1">Acyl dehydratase</fullName>
    </submittedName>
</protein>
<evidence type="ECO:0000313" key="2">
    <source>
        <dbReference type="Proteomes" id="UP000543554"/>
    </source>
</evidence>
<reference evidence="1 2" key="1">
    <citation type="submission" date="2020-08" db="EMBL/GenBank/DDBJ databases">
        <title>Genomic Encyclopedia of Type Strains, Phase IV (KMG-IV): sequencing the most valuable type-strain genomes for metagenomic binning, comparative biology and taxonomic classification.</title>
        <authorList>
            <person name="Goeker M."/>
        </authorList>
    </citation>
    <scope>NUCLEOTIDE SEQUENCE [LARGE SCALE GENOMIC DNA]</scope>
    <source>
        <strain evidence="1 2">DSM 11490</strain>
    </source>
</reference>
<evidence type="ECO:0000313" key="1">
    <source>
        <dbReference type="EMBL" id="MBA8910978.1"/>
    </source>
</evidence>
<accession>A0AA40RY78</accession>
<comment type="caution">
    <text evidence="1">The sequence shown here is derived from an EMBL/GenBank/DDBJ whole genome shotgun (WGS) entry which is preliminary data.</text>
</comment>
<dbReference type="EMBL" id="JACJIB010000001">
    <property type="protein sequence ID" value="MBA8910978.1"/>
    <property type="molecule type" value="Genomic_DNA"/>
</dbReference>
<organism evidence="1 2">
    <name type="scientific">Methylorubrum thiocyanatum</name>
    <dbReference type="NCBI Taxonomy" id="47958"/>
    <lineage>
        <taxon>Bacteria</taxon>
        <taxon>Pseudomonadati</taxon>
        <taxon>Pseudomonadota</taxon>
        <taxon>Alphaproteobacteria</taxon>
        <taxon>Hyphomicrobiales</taxon>
        <taxon>Methylobacteriaceae</taxon>
        <taxon>Methylorubrum</taxon>
    </lineage>
</organism>
<name>A0AA40RY78_9HYPH</name>
<proteinExistence type="predicted"/>
<dbReference type="Proteomes" id="UP000543554">
    <property type="component" value="Unassembled WGS sequence"/>
</dbReference>
<gene>
    <name evidence="1" type="ORF">HNR51_000040</name>
</gene>
<keyword evidence="2" id="KW-1185">Reference proteome</keyword>
<dbReference type="RefSeq" id="WP_182553634.1">
    <property type="nucleotide sequence ID" value="NZ_BPRF01000035.1"/>
</dbReference>